<evidence type="ECO:0000256" key="1">
    <source>
        <dbReference type="SAM" id="MobiDB-lite"/>
    </source>
</evidence>
<reference evidence="2" key="2">
    <citation type="submission" date="2021-03" db="EMBL/GenBank/DDBJ databases">
        <authorList>
            <person name="Alouane T."/>
            <person name="Langin T."/>
            <person name="Bonhomme L."/>
        </authorList>
    </citation>
    <scope>NUCLEOTIDE SEQUENCE</scope>
    <source>
        <strain evidence="2">MDC_Fg202</strain>
    </source>
</reference>
<accession>A0A4E9DKG3</accession>
<evidence type="ECO:0000313" key="3">
    <source>
        <dbReference type="EMBL" id="VIO58846.1"/>
    </source>
</evidence>
<feature type="region of interest" description="Disordered" evidence="1">
    <location>
        <begin position="47"/>
        <end position="67"/>
    </location>
</feature>
<dbReference type="EMBL" id="CAJPIJ010000163">
    <property type="protein sequence ID" value="CAG1999625.1"/>
    <property type="molecule type" value="Genomic_DNA"/>
</dbReference>
<name>A0A4E9DKG3_GIBZA</name>
<organism evidence="3">
    <name type="scientific">Gibberella zeae</name>
    <name type="common">Wheat head blight fungus</name>
    <name type="synonym">Fusarium graminearum</name>
    <dbReference type="NCBI Taxonomy" id="5518"/>
    <lineage>
        <taxon>Eukaryota</taxon>
        <taxon>Fungi</taxon>
        <taxon>Dikarya</taxon>
        <taxon>Ascomycota</taxon>
        <taxon>Pezizomycotina</taxon>
        <taxon>Sordariomycetes</taxon>
        <taxon>Hypocreomycetidae</taxon>
        <taxon>Hypocreales</taxon>
        <taxon>Nectriaceae</taxon>
        <taxon>Fusarium</taxon>
    </lineage>
</organism>
<protein>
    <submittedName>
        <fullName evidence="3">Uncharacterized protein</fullName>
    </submittedName>
</protein>
<dbReference type="EMBL" id="CAAKMV010000135">
    <property type="protein sequence ID" value="VIO58846.1"/>
    <property type="molecule type" value="Genomic_DNA"/>
</dbReference>
<gene>
    <name evidence="3" type="ORF">FUG_LOCUS318519</name>
    <name evidence="2" type="ORF">MDCFG202_LOCUS449474</name>
</gene>
<reference evidence="3" key="1">
    <citation type="submission" date="2019-04" db="EMBL/GenBank/DDBJ databases">
        <authorList>
            <person name="Melise S."/>
            <person name="Noan J."/>
            <person name="Okalmin O."/>
        </authorList>
    </citation>
    <scope>NUCLEOTIDE SEQUENCE</scope>
    <source>
        <strain evidence="3">FN9</strain>
    </source>
</reference>
<dbReference type="AlphaFoldDB" id="A0A4E9DKG3"/>
<evidence type="ECO:0000313" key="2">
    <source>
        <dbReference type="EMBL" id="CAG1999625.1"/>
    </source>
</evidence>
<sequence>MVVSQRRGGARLEREGTASERLMETGYIHWWPRAAAKGEQLATTATVSDASTPAPAPAPAHEELIID</sequence>
<dbReference type="Proteomes" id="UP000746612">
    <property type="component" value="Unassembled WGS sequence"/>
</dbReference>
<proteinExistence type="predicted"/>